<keyword evidence="1" id="KW-0732">Signal</keyword>
<sequence length="123" mass="12784">SALRLVGGSRSSEGRVEVFHNNTWGTVCDDSWDINDAHVICRQLGYPGAFSAPGSAQFGAGSGPIWLDDVNCQGNETSILYCGHRGWGIENCGHYEDASVVCYGLGSGGGGEKAEVPTEGAGC</sequence>
<dbReference type="PANTHER" id="PTHR19331:SF465">
    <property type="entry name" value="EGG PEPTIDE SPERACT RECEPTOR"/>
    <property type="match status" value="1"/>
</dbReference>
<dbReference type="PROSITE" id="PS00420">
    <property type="entry name" value="SRCR_1"/>
    <property type="match status" value="1"/>
</dbReference>
<protein>
    <recommendedName>
        <fullName evidence="6">SRCR domain-containing protein</fullName>
    </recommendedName>
</protein>
<dbReference type="PRINTS" id="PR00258">
    <property type="entry name" value="SPERACTRCPTR"/>
</dbReference>
<dbReference type="SUPFAM" id="SSF56487">
    <property type="entry name" value="SRCR-like"/>
    <property type="match status" value="1"/>
</dbReference>
<feature type="domain" description="SRCR" evidence="6">
    <location>
        <begin position="3"/>
        <end position="103"/>
    </location>
</feature>
<name>A0ABN8RV50_9CNID</name>
<keyword evidence="2" id="KW-0677">Repeat</keyword>
<proteinExistence type="predicted"/>
<evidence type="ECO:0000259" key="6">
    <source>
        <dbReference type="PROSITE" id="PS50287"/>
    </source>
</evidence>
<dbReference type="PROSITE" id="PS50287">
    <property type="entry name" value="SRCR_2"/>
    <property type="match status" value="1"/>
</dbReference>
<keyword evidence="3 5" id="KW-1015">Disulfide bond</keyword>
<evidence type="ECO:0000313" key="7">
    <source>
        <dbReference type="EMBL" id="CAH3183360.1"/>
    </source>
</evidence>
<dbReference type="EMBL" id="CALNXK010000351">
    <property type="protein sequence ID" value="CAH3183360.1"/>
    <property type="molecule type" value="Genomic_DNA"/>
</dbReference>
<dbReference type="Gene3D" id="3.10.250.10">
    <property type="entry name" value="SRCR-like domain"/>
    <property type="match status" value="1"/>
</dbReference>
<dbReference type="Pfam" id="PF00530">
    <property type="entry name" value="SRCR"/>
    <property type="match status" value="1"/>
</dbReference>
<evidence type="ECO:0000313" key="8">
    <source>
        <dbReference type="Proteomes" id="UP001159405"/>
    </source>
</evidence>
<keyword evidence="8" id="KW-1185">Reference proteome</keyword>
<evidence type="ECO:0000256" key="5">
    <source>
        <dbReference type="PROSITE-ProRule" id="PRU00196"/>
    </source>
</evidence>
<evidence type="ECO:0000256" key="4">
    <source>
        <dbReference type="ARBA" id="ARBA00023180"/>
    </source>
</evidence>
<reference evidence="7 8" key="1">
    <citation type="submission" date="2022-05" db="EMBL/GenBank/DDBJ databases">
        <authorList>
            <consortium name="Genoscope - CEA"/>
            <person name="William W."/>
        </authorList>
    </citation>
    <scope>NUCLEOTIDE SEQUENCE [LARGE SCALE GENOMIC DNA]</scope>
</reference>
<dbReference type="InterPro" id="IPR001190">
    <property type="entry name" value="SRCR"/>
</dbReference>
<organism evidence="7 8">
    <name type="scientific">Porites lobata</name>
    <dbReference type="NCBI Taxonomy" id="104759"/>
    <lineage>
        <taxon>Eukaryota</taxon>
        <taxon>Metazoa</taxon>
        <taxon>Cnidaria</taxon>
        <taxon>Anthozoa</taxon>
        <taxon>Hexacorallia</taxon>
        <taxon>Scleractinia</taxon>
        <taxon>Fungiina</taxon>
        <taxon>Poritidae</taxon>
        <taxon>Porites</taxon>
    </lineage>
</organism>
<accession>A0ABN8RV50</accession>
<feature type="non-terminal residue" evidence="7">
    <location>
        <position position="1"/>
    </location>
</feature>
<evidence type="ECO:0000256" key="1">
    <source>
        <dbReference type="ARBA" id="ARBA00022729"/>
    </source>
</evidence>
<feature type="disulfide bond" evidence="5">
    <location>
        <begin position="28"/>
        <end position="92"/>
    </location>
</feature>
<dbReference type="SMART" id="SM00202">
    <property type="entry name" value="SR"/>
    <property type="match status" value="1"/>
</dbReference>
<keyword evidence="4" id="KW-0325">Glycoprotein</keyword>
<dbReference type="InterPro" id="IPR036772">
    <property type="entry name" value="SRCR-like_dom_sf"/>
</dbReference>
<dbReference type="PANTHER" id="PTHR19331">
    <property type="entry name" value="SCAVENGER RECEPTOR DOMAIN-CONTAINING"/>
    <property type="match status" value="1"/>
</dbReference>
<comment type="caution">
    <text evidence="7">The sequence shown here is derived from an EMBL/GenBank/DDBJ whole genome shotgun (WGS) entry which is preliminary data.</text>
</comment>
<evidence type="ECO:0000256" key="3">
    <source>
        <dbReference type="ARBA" id="ARBA00023157"/>
    </source>
</evidence>
<evidence type="ECO:0000256" key="2">
    <source>
        <dbReference type="ARBA" id="ARBA00022737"/>
    </source>
</evidence>
<dbReference type="Proteomes" id="UP001159405">
    <property type="component" value="Unassembled WGS sequence"/>
</dbReference>
<gene>
    <name evidence="7" type="ORF">PLOB_00028506</name>
</gene>
<feature type="disulfide bond" evidence="5">
    <location>
        <begin position="72"/>
        <end position="82"/>
    </location>
</feature>
<feature type="disulfide bond" evidence="5">
    <location>
        <begin position="41"/>
        <end position="102"/>
    </location>
</feature>